<sequence length="74" mass="7740">MTGFVAAIAVELVRGDDLVAQLANGGLLWFMENSVILSLASLAPLFKGISVKSKSDGVMASGAEMWNGRLAMLV</sequence>
<dbReference type="Proteomes" id="UP000541444">
    <property type="component" value="Unassembled WGS sequence"/>
</dbReference>
<proteinExistence type="predicted"/>
<dbReference type="SUPFAM" id="SSF103511">
    <property type="entry name" value="Chlorophyll a-b binding protein"/>
    <property type="match status" value="1"/>
</dbReference>
<protein>
    <submittedName>
        <fullName evidence="1">Uncharacterized protein</fullName>
    </submittedName>
</protein>
<comment type="caution">
    <text evidence="1">The sequence shown here is derived from an EMBL/GenBank/DDBJ whole genome shotgun (WGS) entry which is preliminary data.</text>
</comment>
<organism evidence="1 2">
    <name type="scientific">Kingdonia uniflora</name>
    <dbReference type="NCBI Taxonomy" id="39325"/>
    <lineage>
        <taxon>Eukaryota</taxon>
        <taxon>Viridiplantae</taxon>
        <taxon>Streptophyta</taxon>
        <taxon>Embryophyta</taxon>
        <taxon>Tracheophyta</taxon>
        <taxon>Spermatophyta</taxon>
        <taxon>Magnoliopsida</taxon>
        <taxon>Ranunculales</taxon>
        <taxon>Circaeasteraceae</taxon>
        <taxon>Kingdonia</taxon>
    </lineage>
</organism>
<reference evidence="1 2" key="1">
    <citation type="journal article" date="2020" name="IScience">
        <title>Genome Sequencing of the Endangered Kingdonia uniflora (Circaeasteraceae, Ranunculales) Reveals Potential Mechanisms of Evolutionary Specialization.</title>
        <authorList>
            <person name="Sun Y."/>
            <person name="Deng T."/>
            <person name="Zhang A."/>
            <person name="Moore M.J."/>
            <person name="Landis J.B."/>
            <person name="Lin N."/>
            <person name="Zhang H."/>
            <person name="Zhang X."/>
            <person name="Huang J."/>
            <person name="Zhang X."/>
            <person name="Sun H."/>
            <person name="Wang H."/>
        </authorList>
    </citation>
    <scope>NUCLEOTIDE SEQUENCE [LARGE SCALE GENOMIC DNA]</scope>
    <source>
        <strain evidence="1">TB1705</strain>
        <tissue evidence="1">Leaf</tissue>
    </source>
</reference>
<evidence type="ECO:0000313" key="1">
    <source>
        <dbReference type="EMBL" id="KAF6149337.1"/>
    </source>
</evidence>
<accession>A0A7J7M3B5</accession>
<keyword evidence="2" id="KW-1185">Reference proteome</keyword>
<dbReference type="OrthoDB" id="513190at2759"/>
<dbReference type="AlphaFoldDB" id="A0A7J7M3B5"/>
<gene>
    <name evidence="1" type="ORF">GIB67_016875</name>
</gene>
<evidence type="ECO:0000313" key="2">
    <source>
        <dbReference type="Proteomes" id="UP000541444"/>
    </source>
</evidence>
<dbReference type="EMBL" id="JACGCM010001796">
    <property type="protein sequence ID" value="KAF6149337.1"/>
    <property type="molecule type" value="Genomic_DNA"/>
</dbReference>
<name>A0A7J7M3B5_9MAGN</name>